<proteinExistence type="predicted"/>
<dbReference type="RefSeq" id="WP_131261831.1">
    <property type="nucleotide sequence ID" value="NZ_CP071766.1"/>
</dbReference>
<organism evidence="2 3">
    <name type="scientific">Acinetobacter towneri</name>
    <dbReference type="NCBI Taxonomy" id="202956"/>
    <lineage>
        <taxon>Bacteria</taxon>
        <taxon>Pseudomonadati</taxon>
        <taxon>Pseudomonadota</taxon>
        <taxon>Gammaproteobacteria</taxon>
        <taxon>Moraxellales</taxon>
        <taxon>Moraxellaceae</taxon>
        <taxon>Acinetobacter</taxon>
    </lineage>
</organism>
<gene>
    <name evidence="2" type="ORF">J4G45_03695</name>
</gene>
<protein>
    <submittedName>
        <fullName evidence="2">Glycosyltransferase</fullName>
    </submittedName>
</protein>
<dbReference type="PANTHER" id="PTHR22916">
    <property type="entry name" value="GLYCOSYLTRANSFERASE"/>
    <property type="match status" value="1"/>
</dbReference>
<dbReference type="SUPFAM" id="SSF53448">
    <property type="entry name" value="Nucleotide-diphospho-sugar transferases"/>
    <property type="match status" value="1"/>
</dbReference>
<dbReference type="Gene3D" id="3.90.550.10">
    <property type="entry name" value="Spore Coat Polysaccharide Biosynthesis Protein SpsA, Chain A"/>
    <property type="match status" value="1"/>
</dbReference>
<evidence type="ECO:0000313" key="3">
    <source>
        <dbReference type="Proteomes" id="UP000663954"/>
    </source>
</evidence>
<evidence type="ECO:0000313" key="2">
    <source>
        <dbReference type="EMBL" id="QTD62298.1"/>
    </source>
</evidence>
<dbReference type="GeneID" id="64221418"/>
<dbReference type="PANTHER" id="PTHR22916:SF71">
    <property type="entry name" value="GLYCOSYL TRANSFERASE"/>
    <property type="match status" value="1"/>
</dbReference>
<dbReference type="Pfam" id="PF00535">
    <property type="entry name" value="Glycos_transf_2"/>
    <property type="match status" value="1"/>
</dbReference>
<dbReference type="Proteomes" id="UP000663954">
    <property type="component" value="Chromosome"/>
</dbReference>
<reference evidence="2 3" key="1">
    <citation type="journal article" date="2020" name="Front. Cell. Infect. Microbiol.">
        <title>Characterization of Three Porcine Acinetobacter towneri Strains Co-Harboring tet(X3) and bla OXA-58.</title>
        <authorList>
            <person name="Ma J."/>
            <person name="Wang J."/>
            <person name="Feng J."/>
            <person name="Liu Y."/>
            <person name="Yang B."/>
            <person name="Li R."/>
            <person name="Bai L."/>
            <person name="He T."/>
            <person name="Wang X."/>
            <person name="Yang Z."/>
        </authorList>
    </citation>
    <scope>NUCLEOTIDE SEQUENCE [LARGE SCALE GENOMIC DNA]</scope>
    <source>
        <strain evidence="2 3">GX5</strain>
    </source>
</reference>
<feature type="domain" description="Glycosyltransferase 2-like" evidence="1">
    <location>
        <begin position="6"/>
        <end position="166"/>
    </location>
</feature>
<sequence length="305" mass="36089">MNILVSVCIVTYNQERFVEQTLQSILNQNTNFQYEVIIGDDCSTDSTRKIIEDFLLKYPDIIVPVFHEKNIGPLENLKAVYRKAKGKYIYHLDGDDLALPVKLQRQFDVMESNPDCVICTHDMRYIDAEGNKVREWTHQKGKFDLNYLYLNLPFFAHSSKMFRNDFMFDYFDELHPQALDIEIHIEQAKKGLIYHLDEELGAYRVDVGISTIGKKINPILPMGIMRVYDKKLVEENDLYKLEQLRKTYSKYTLQYARQFHQTGSDYDLYCELVKKSLSIRYYTIRQLKYFILTLLPKSVYLMKSK</sequence>
<dbReference type="InterPro" id="IPR029044">
    <property type="entry name" value="Nucleotide-diphossugar_trans"/>
</dbReference>
<accession>A0ABX7TG08</accession>
<name>A0ABX7TG08_9GAMM</name>
<evidence type="ECO:0000259" key="1">
    <source>
        <dbReference type="Pfam" id="PF00535"/>
    </source>
</evidence>
<keyword evidence="3" id="KW-1185">Reference proteome</keyword>
<dbReference type="InterPro" id="IPR001173">
    <property type="entry name" value="Glyco_trans_2-like"/>
</dbReference>
<dbReference type="EMBL" id="CP071770">
    <property type="protein sequence ID" value="QTD62298.1"/>
    <property type="molecule type" value="Genomic_DNA"/>
</dbReference>